<proteinExistence type="predicted"/>
<protein>
    <submittedName>
        <fullName evidence="2">(S)-3-amino-2-methylpropionate transaminase</fullName>
    </submittedName>
</protein>
<sequence length="486" mass="54050">MRLINLTSSGIRNVSCRFASSAVATTEPPRPQMKTSFPGPQSGVLKANMNKLHQNPSVRAFFDYERSFGNYCVDADGNKLLDVYMQISSLPLGYNHPELIKLAEDPRLITSLVSRPALGSFPRTDYSAMLRNSLHKVTPHPNHEVQTMLCGTSANENALKTAFIYYSKQKRNGNPPTAEDLTSCMKQELPGTPNWSVLAFNGSFHGRSLAMLSCTRSKAIHKVDIPAMDWPIAPFPRYRYPLGENVDYNKKQDEVALAEVEKHFKERKAKANDIAAVIIEPIQSEGGDHHASPEFFKALQAIIKSHGAVFIVDEVQTGGGPTGTFWAHEAWGLQSPPDIVVFSKKMICGGYYYSPEMKINEGYRIYNTWMGDPTKILVLEKVIKVVDEQGLVKQAQLVGDHLKKGLTQLQSTYSKKMKNVRGVGTYLAFDLEDTATRDSLVNHACNLGLHVGGCGDASIRFRPALVYEKKHADITLEILNESFKKL</sequence>
<evidence type="ECO:0000313" key="2">
    <source>
        <dbReference type="WBParaSite" id="RSKR_0000190700.1"/>
    </source>
</evidence>
<reference evidence="2" key="1">
    <citation type="submission" date="2016-11" db="UniProtKB">
        <authorList>
            <consortium name="WormBaseParasite"/>
        </authorList>
    </citation>
    <scope>IDENTIFICATION</scope>
    <source>
        <strain evidence="2">KR3021</strain>
    </source>
</reference>
<organism evidence="1 2">
    <name type="scientific">Rhabditophanes sp. KR3021</name>
    <dbReference type="NCBI Taxonomy" id="114890"/>
    <lineage>
        <taxon>Eukaryota</taxon>
        <taxon>Metazoa</taxon>
        <taxon>Ecdysozoa</taxon>
        <taxon>Nematoda</taxon>
        <taxon>Chromadorea</taxon>
        <taxon>Rhabditida</taxon>
        <taxon>Tylenchina</taxon>
        <taxon>Panagrolaimomorpha</taxon>
        <taxon>Strongyloidoidea</taxon>
        <taxon>Alloionematidae</taxon>
        <taxon>Rhabditophanes</taxon>
    </lineage>
</organism>
<evidence type="ECO:0000313" key="1">
    <source>
        <dbReference type="Proteomes" id="UP000095286"/>
    </source>
</evidence>
<accession>A0AC35TLR5</accession>
<name>A0AC35TLR5_9BILA</name>
<dbReference type="WBParaSite" id="RSKR_0000190700.1">
    <property type="protein sequence ID" value="RSKR_0000190700.1"/>
    <property type="gene ID" value="RSKR_0000190700"/>
</dbReference>
<dbReference type="Proteomes" id="UP000095286">
    <property type="component" value="Unplaced"/>
</dbReference>